<gene>
    <name evidence="4" type="ORF">HW532_20220</name>
</gene>
<feature type="domain" description="Peptidoglycan binding-like" evidence="3">
    <location>
        <begin position="37"/>
        <end position="90"/>
    </location>
</feature>
<evidence type="ECO:0000313" key="5">
    <source>
        <dbReference type="Proteomes" id="UP000593594"/>
    </source>
</evidence>
<dbReference type="EMBL" id="CP058214">
    <property type="protein sequence ID" value="QPC44820.1"/>
    <property type="molecule type" value="Genomic_DNA"/>
</dbReference>
<feature type="signal peptide" evidence="2">
    <location>
        <begin position="1"/>
        <end position="21"/>
    </location>
</feature>
<reference evidence="4 5" key="1">
    <citation type="submission" date="2020-06" db="EMBL/GenBank/DDBJ databases">
        <title>Genome sequence of 2 isolates from Red Sea Mangroves.</title>
        <authorList>
            <person name="Sefrji F."/>
            <person name="Michoud G."/>
            <person name="Merlino G."/>
            <person name="Daffonchio D."/>
        </authorList>
    </citation>
    <scope>NUCLEOTIDE SEQUENCE [LARGE SCALE GENOMIC DNA]</scope>
    <source>
        <strain evidence="4 5">R1DC25</strain>
    </source>
</reference>
<name>A0A7S8HDM5_9HYPH</name>
<evidence type="ECO:0000256" key="1">
    <source>
        <dbReference type="SAM" id="MobiDB-lite"/>
    </source>
</evidence>
<dbReference type="Pfam" id="PF01471">
    <property type="entry name" value="PG_binding_1"/>
    <property type="match status" value="1"/>
</dbReference>
<dbReference type="GO" id="GO:0004252">
    <property type="term" value="F:serine-type endopeptidase activity"/>
    <property type="evidence" value="ECO:0007669"/>
    <property type="project" value="InterPro"/>
</dbReference>
<dbReference type="KEGG" id="kmn:HW532_20220"/>
<dbReference type="Gene3D" id="1.10.101.10">
    <property type="entry name" value="PGBD-like superfamily/PGBD"/>
    <property type="match status" value="1"/>
</dbReference>
<proteinExistence type="predicted"/>
<feature type="chain" id="PRO_5032834032" evidence="2">
    <location>
        <begin position="22"/>
        <end position="552"/>
    </location>
</feature>
<dbReference type="PRINTS" id="PR00834">
    <property type="entry name" value="PROTEASES2C"/>
</dbReference>
<dbReference type="Proteomes" id="UP000593594">
    <property type="component" value="Chromosome"/>
</dbReference>
<accession>A0A7S8HDM5</accession>
<dbReference type="PANTHER" id="PTHR43019:SF23">
    <property type="entry name" value="PROTEASE DO-LIKE 5, CHLOROPLASTIC"/>
    <property type="match status" value="1"/>
</dbReference>
<keyword evidence="5" id="KW-1185">Reference proteome</keyword>
<feature type="compositionally biased region" description="Basic and acidic residues" evidence="1">
    <location>
        <begin position="332"/>
        <end position="345"/>
    </location>
</feature>
<dbReference type="RefSeq" id="WP_213162188.1">
    <property type="nucleotide sequence ID" value="NZ_CP058214.1"/>
</dbReference>
<dbReference type="InterPro" id="IPR036365">
    <property type="entry name" value="PGBD-like_sf"/>
</dbReference>
<dbReference type="Pfam" id="PF13365">
    <property type="entry name" value="Trypsin_2"/>
    <property type="match status" value="1"/>
</dbReference>
<sequence length="552" mass="60431">MFNRLLIALALICATFSMARADYDRARLAFTSLPAAERALVQWHLTWTGHYNALPDGEFGRRTYNAIVAFQTRSGYRPNGVLNAGQRAVLKRRSSQIMSVVGFEFTDDPRSGQRLGIPRNLIQTKAATRRGSRWQSLSEDFVIETIAMPYADTSYSDLFERLSRSGKRRSVSYKVMKDDFFVVTGVYRGKRFYLRMRRTPSATRGISISWQARVLPNIESIVLALADAVFNLERPRPTQRAPSSDGPVFIVAASRSTKDEAVTLARQYAKVFEHTAVYRTANGWFAIVLGVFDSSVAETIRATFATIGSIPDSSFLSKGKGFEQRVWVAEEREVETPHTPKDEAPPRNTTSGTGFFVTDDAVMLTNAHVVNDCGTITVPSHGTARLLLVDKTNDLAALKVETDSQVAGAIFQDAPLRIGSEVVVLGYPLAPLLGGALSVTSGEVNSLSGVRGDTRYFQLSAPIQPGNSGGPVLDMTGHVVGIVTARLDDRAVVTMFDAIPQNINFAIRNETIGAFLRSANIVFKSQTASDTEERPTLAERGAAFTAQILCVP</sequence>
<dbReference type="InterPro" id="IPR001940">
    <property type="entry name" value="Peptidase_S1C"/>
</dbReference>
<evidence type="ECO:0000256" key="2">
    <source>
        <dbReference type="SAM" id="SignalP"/>
    </source>
</evidence>
<dbReference type="InterPro" id="IPR043504">
    <property type="entry name" value="Peptidase_S1_PA_chymotrypsin"/>
</dbReference>
<protein>
    <submittedName>
        <fullName evidence="4">Trypsin-like peptidase domain-containing protein</fullName>
    </submittedName>
</protein>
<dbReference type="SUPFAM" id="SSF50494">
    <property type="entry name" value="Trypsin-like serine proteases"/>
    <property type="match status" value="1"/>
</dbReference>
<dbReference type="Gene3D" id="2.40.10.10">
    <property type="entry name" value="Trypsin-like serine proteases"/>
    <property type="match status" value="2"/>
</dbReference>
<evidence type="ECO:0000313" key="4">
    <source>
        <dbReference type="EMBL" id="QPC44820.1"/>
    </source>
</evidence>
<dbReference type="InterPro" id="IPR002477">
    <property type="entry name" value="Peptidoglycan-bd-like"/>
</dbReference>
<dbReference type="SUPFAM" id="SSF47090">
    <property type="entry name" value="PGBD-like"/>
    <property type="match status" value="1"/>
</dbReference>
<evidence type="ECO:0000259" key="3">
    <source>
        <dbReference type="Pfam" id="PF01471"/>
    </source>
</evidence>
<keyword evidence="2" id="KW-0732">Signal</keyword>
<feature type="region of interest" description="Disordered" evidence="1">
    <location>
        <begin position="332"/>
        <end position="351"/>
    </location>
</feature>
<dbReference type="InterPro" id="IPR009003">
    <property type="entry name" value="Peptidase_S1_PA"/>
</dbReference>
<dbReference type="InterPro" id="IPR036366">
    <property type="entry name" value="PGBDSf"/>
</dbReference>
<dbReference type="PANTHER" id="PTHR43019">
    <property type="entry name" value="SERINE ENDOPROTEASE DEGS"/>
    <property type="match status" value="1"/>
</dbReference>
<dbReference type="GO" id="GO:0006508">
    <property type="term" value="P:proteolysis"/>
    <property type="evidence" value="ECO:0007669"/>
    <property type="project" value="InterPro"/>
</dbReference>
<dbReference type="AlphaFoldDB" id="A0A7S8HDM5"/>
<organism evidence="4 5">
    <name type="scientific">Kaustia mangrovi</name>
    <dbReference type="NCBI Taxonomy" id="2593653"/>
    <lineage>
        <taxon>Bacteria</taxon>
        <taxon>Pseudomonadati</taxon>
        <taxon>Pseudomonadota</taxon>
        <taxon>Alphaproteobacteria</taxon>
        <taxon>Hyphomicrobiales</taxon>
        <taxon>Parvibaculaceae</taxon>
        <taxon>Kaustia</taxon>
    </lineage>
</organism>